<dbReference type="PANTHER" id="PTHR10067:SF17">
    <property type="entry name" value="PHOSPHATIDYLSERINE DECARBOXYLASE PROENZYME 2"/>
    <property type="match status" value="1"/>
</dbReference>
<keyword evidence="2" id="KW-0865">Zymogen</keyword>
<dbReference type="EMBL" id="OU015584">
    <property type="protein sequence ID" value="CAG5079815.1"/>
    <property type="molecule type" value="Genomic_DNA"/>
</dbReference>
<accession>A0A916NQT0</accession>
<evidence type="ECO:0000256" key="4">
    <source>
        <dbReference type="ARBA" id="ARBA00023317"/>
    </source>
</evidence>
<dbReference type="InterPro" id="IPR003817">
    <property type="entry name" value="PS_Dcarbxylase"/>
</dbReference>
<dbReference type="Proteomes" id="UP000683507">
    <property type="component" value="Chromosome"/>
</dbReference>
<dbReference type="KEGG" id="ptan:CRYO30217_01080"/>
<protein>
    <submittedName>
        <fullName evidence="5">Phosphatidylserine decarboxylase proenzyme</fullName>
        <ecNumber evidence="5">4.1.1.65</ecNumber>
    </submittedName>
</protein>
<evidence type="ECO:0000313" key="5">
    <source>
        <dbReference type="EMBL" id="CAG5079815.1"/>
    </source>
</evidence>
<organism evidence="5 6">
    <name type="scientific">Parvicella tangerina</name>
    <dbReference type="NCBI Taxonomy" id="2829795"/>
    <lineage>
        <taxon>Bacteria</taxon>
        <taxon>Pseudomonadati</taxon>
        <taxon>Bacteroidota</taxon>
        <taxon>Flavobacteriia</taxon>
        <taxon>Flavobacteriales</taxon>
        <taxon>Parvicellaceae</taxon>
        <taxon>Parvicella</taxon>
    </lineage>
</organism>
<dbReference type="PANTHER" id="PTHR10067">
    <property type="entry name" value="PHOSPHATIDYLSERINE DECARBOXYLASE"/>
    <property type="match status" value="1"/>
</dbReference>
<gene>
    <name evidence="5" type="primary">psd</name>
    <name evidence="5" type="ORF">CRYO30217_01080</name>
</gene>
<reference evidence="5" key="1">
    <citation type="submission" date="2021-04" db="EMBL/GenBank/DDBJ databases">
        <authorList>
            <person name="Rodrigo-Torres L."/>
            <person name="Arahal R. D."/>
            <person name="Lucena T."/>
        </authorList>
    </citation>
    <scope>NUCLEOTIDE SEQUENCE</scope>
    <source>
        <strain evidence="5">AS29M-1</strain>
    </source>
</reference>
<name>A0A916NQT0_9FLAO</name>
<dbReference type="GO" id="GO:0004609">
    <property type="term" value="F:phosphatidylserine decarboxylase activity"/>
    <property type="evidence" value="ECO:0007669"/>
    <property type="project" value="UniProtKB-EC"/>
</dbReference>
<keyword evidence="3 5" id="KW-0456">Lyase</keyword>
<dbReference type="RefSeq" id="WP_258541298.1">
    <property type="nucleotide sequence ID" value="NZ_OU015584.1"/>
</dbReference>
<dbReference type="GO" id="GO:0008654">
    <property type="term" value="P:phospholipid biosynthetic process"/>
    <property type="evidence" value="ECO:0007669"/>
    <property type="project" value="InterPro"/>
</dbReference>
<proteinExistence type="predicted"/>
<keyword evidence="1" id="KW-0210">Decarboxylase</keyword>
<dbReference type="EC" id="4.1.1.65" evidence="5"/>
<evidence type="ECO:0000313" key="6">
    <source>
        <dbReference type="Proteomes" id="UP000683507"/>
    </source>
</evidence>
<dbReference type="AlphaFoldDB" id="A0A916NQT0"/>
<evidence type="ECO:0000256" key="3">
    <source>
        <dbReference type="ARBA" id="ARBA00023239"/>
    </source>
</evidence>
<sequence>MTEIKYINRETNSLETEEVPGSGAMHFLYGNPIGKFSLWFFIKRKVFSSWFGKYMSSKRSAKKIPGFVESHNIDLSQYVVPDGGFQSFNDFFYRKIKADQRPIGEGVISPADGRILVFPTITDASKFYVKGKTFDLIEFLRDEQLAQLFNEGSLCVVRLAPVDYHRYHFPVGGVPSESKLINGYYYSVSPIALQKNFQIFLENKREYSVLKTASHGKVLICDVGATLTAGIQQTYVAGKSVNKGDEKGYFYFGGSTLILLFEKDAITFSKDLIENTHNGFETLVKMGETIGK</sequence>
<evidence type="ECO:0000256" key="2">
    <source>
        <dbReference type="ARBA" id="ARBA00023145"/>
    </source>
</evidence>
<keyword evidence="6" id="KW-1185">Reference proteome</keyword>
<keyword evidence="4" id="KW-0670">Pyruvate</keyword>
<dbReference type="Pfam" id="PF02666">
    <property type="entry name" value="PS_Dcarbxylase"/>
    <property type="match status" value="1"/>
</dbReference>
<evidence type="ECO:0000256" key="1">
    <source>
        <dbReference type="ARBA" id="ARBA00022793"/>
    </source>
</evidence>